<dbReference type="SMART" id="SM00399">
    <property type="entry name" value="ZnF_C4"/>
    <property type="match status" value="1"/>
</dbReference>
<evidence type="ECO:0000313" key="13">
    <source>
        <dbReference type="EMBL" id="AJD22584.1"/>
    </source>
</evidence>
<evidence type="ECO:0000259" key="11">
    <source>
        <dbReference type="PROSITE" id="PS51030"/>
    </source>
</evidence>
<dbReference type="FunFam" id="3.30.50.10:FF:000019">
    <property type="entry name" value="Nuclear receptor subfamily 2 group E member"/>
    <property type="match status" value="1"/>
</dbReference>
<evidence type="ECO:0000256" key="8">
    <source>
        <dbReference type="ARBA" id="ARBA00023170"/>
    </source>
</evidence>
<dbReference type="EMBL" id="KM489059">
    <property type="protein sequence ID" value="AJD22584.1"/>
    <property type="molecule type" value="mRNA"/>
</dbReference>
<dbReference type="Gene3D" id="1.10.565.10">
    <property type="entry name" value="Retinoid X Receptor"/>
    <property type="match status" value="1"/>
</dbReference>
<keyword evidence="7 10" id="KW-0804">Transcription</keyword>
<dbReference type="GO" id="GO:0043565">
    <property type="term" value="F:sequence-specific DNA binding"/>
    <property type="evidence" value="ECO:0007669"/>
    <property type="project" value="InterPro"/>
</dbReference>
<sequence>MGRHTETLDMIDNNLSNAQLSPQTSSRILYHVSCKVCRDHSSGKHYGIYACDGCAGFFKRSIRRNRQYMCKSQKPGLCLVDKTHRNQCRACRLQRCFNVGMNKDAVQHERGPRNSTLRRHMALYKDNLLQEVPSMTHDILMSASLIQSTVQIPPVVLDLSIQRVPHHNLYTQSTPYHMLPSRVLPPTPPLLGIDHIKETAAEHLFKSVNWIKNFEKFTNLLMSDQLILIEDSWKDLFIVAMAQHLYNVNFSQLLYAYETECNNQEYSSIVAKEVKCFQEIVNQLVLLRVDFAEFNYLRSLLLFKAIRNNNIKSLISSDDKHLIEFGKVESLFEEAKFNLISYIQVTYPSQPIRFQTIMKIISQTNNISPFTLEELFFRKTIGDITIVRLITDMYIRNLV</sequence>
<dbReference type="GO" id="GO:0003700">
    <property type="term" value="F:DNA-binding transcription factor activity"/>
    <property type="evidence" value="ECO:0007669"/>
    <property type="project" value="InterPro"/>
</dbReference>
<dbReference type="CDD" id="cd07163">
    <property type="entry name" value="NR_DBD_TLX"/>
    <property type="match status" value="1"/>
</dbReference>
<dbReference type="InterPro" id="IPR001723">
    <property type="entry name" value="Nuclear_hrmn_rcpt"/>
</dbReference>
<dbReference type="GO" id="GO:0008270">
    <property type="term" value="F:zinc ion binding"/>
    <property type="evidence" value="ECO:0007669"/>
    <property type="project" value="UniProtKB-KW"/>
</dbReference>
<dbReference type="InterPro" id="IPR050274">
    <property type="entry name" value="Nuclear_hormone_rcpt_NR2"/>
</dbReference>
<dbReference type="Pfam" id="PF00105">
    <property type="entry name" value="zf-C4"/>
    <property type="match status" value="1"/>
</dbReference>
<proteinExistence type="evidence at transcript level"/>
<dbReference type="PROSITE" id="PS51843">
    <property type="entry name" value="NR_LBD"/>
    <property type="match status" value="1"/>
</dbReference>
<dbReference type="PROSITE" id="PS00031">
    <property type="entry name" value="NUCLEAR_REC_DBD_1"/>
    <property type="match status" value="1"/>
</dbReference>
<reference evidence="13" key="1">
    <citation type="journal article" date="2015" name="Elife">
        <title>Quantitative system drift compensates for altered maternal inputs to the gap gene network of the Scuttle Fly.</title>
        <authorList>
            <person name="Wotton K.R."/>
            <person name="Jimenez-Guri E."/>
            <person name="Crombach A."/>
            <person name="Janssens H."/>
            <person name="Alcaine-Colet A."/>
            <person name="Lemke S."/>
            <person name="Schmidt-Ott U."/>
            <person name="Jaeger J."/>
        </authorList>
    </citation>
    <scope>NUCLEOTIDE SEQUENCE</scope>
</reference>
<evidence type="ECO:0000256" key="2">
    <source>
        <dbReference type="ARBA" id="ARBA00022723"/>
    </source>
</evidence>
<dbReference type="PRINTS" id="PR00047">
    <property type="entry name" value="STROIDFINGER"/>
</dbReference>
<evidence type="ECO:0000256" key="1">
    <source>
        <dbReference type="ARBA" id="ARBA00004123"/>
    </source>
</evidence>
<dbReference type="GO" id="GO:0032502">
    <property type="term" value="P:developmental process"/>
    <property type="evidence" value="ECO:0007669"/>
    <property type="project" value="UniProtKB-ARBA"/>
</dbReference>
<dbReference type="PROSITE" id="PS51030">
    <property type="entry name" value="NUCLEAR_REC_DBD_2"/>
    <property type="match status" value="1"/>
</dbReference>
<dbReference type="InterPro" id="IPR013088">
    <property type="entry name" value="Znf_NHR/GATA"/>
</dbReference>
<keyword evidence="2 10" id="KW-0479">Metal-binding</keyword>
<keyword evidence="9 10" id="KW-0539">Nucleus</keyword>
<evidence type="ECO:0000256" key="10">
    <source>
        <dbReference type="RuleBase" id="RU004334"/>
    </source>
</evidence>
<dbReference type="GO" id="GO:0000122">
    <property type="term" value="P:negative regulation of transcription by RNA polymerase II"/>
    <property type="evidence" value="ECO:0007669"/>
    <property type="project" value="UniProtKB-ARBA"/>
</dbReference>
<dbReference type="Gene3D" id="3.30.50.10">
    <property type="entry name" value="Erythroid Transcription Factor GATA-1, subunit A"/>
    <property type="match status" value="1"/>
</dbReference>
<evidence type="ECO:0000256" key="4">
    <source>
        <dbReference type="ARBA" id="ARBA00022833"/>
    </source>
</evidence>
<evidence type="ECO:0000256" key="9">
    <source>
        <dbReference type="ARBA" id="ARBA00023242"/>
    </source>
</evidence>
<dbReference type="PANTHER" id="PTHR24083">
    <property type="entry name" value="NUCLEAR HORMONE RECEPTOR"/>
    <property type="match status" value="1"/>
</dbReference>
<name>A0A0B4VJP2_MEGAB</name>
<keyword evidence="5 10" id="KW-0805">Transcription regulation</keyword>
<keyword evidence="6 10" id="KW-0238">DNA-binding</keyword>
<evidence type="ECO:0000259" key="12">
    <source>
        <dbReference type="PROSITE" id="PS51843"/>
    </source>
</evidence>
<keyword evidence="3 10" id="KW-0863">Zinc-finger</keyword>
<feature type="domain" description="NR LBD" evidence="12">
    <location>
        <begin position="131"/>
        <end position="397"/>
    </location>
</feature>
<dbReference type="SUPFAM" id="SSF48508">
    <property type="entry name" value="Nuclear receptor ligand-binding domain"/>
    <property type="match status" value="1"/>
</dbReference>
<dbReference type="PRINTS" id="PR00398">
    <property type="entry name" value="STRDHORMONER"/>
</dbReference>
<dbReference type="InterPro" id="IPR035500">
    <property type="entry name" value="NHR-like_dom_sf"/>
</dbReference>
<dbReference type="GO" id="GO:0005634">
    <property type="term" value="C:nucleus"/>
    <property type="evidence" value="ECO:0007669"/>
    <property type="project" value="UniProtKB-SubCell"/>
</dbReference>
<evidence type="ECO:0000256" key="6">
    <source>
        <dbReference type="ARBA" id="ARBA00023125"/>
    </source>
</evidence>
<dbReference type="InterPro" id="IPR000536">
    <property type="entry name" value="Nucl_hrmn_rcpt_lig-bd"/>
</dbReference>
<evidence type="ECO:0000256" key="5">
    <source>
        <dbReference type="ARBA" id="ARBA00023015"/>
    </source>
</evidence>
<keyword evidence="4 10" id="KW-0862">Zinc</keyword>
<evidence type="ECO:0000256" key="7">
    <source>
        <dbReference type="ARBA" id="ARBA00023163"/>
    </source>
</evidence>
<evidence type="ECO:0000256" key="3">
    <source>
        <dbReference type="ARBA" id="ARBA00022771"/>
    </source>
</evidence>
<keyword evidence="8 10" id="KW-0675">Receptor</keyword>
<organism evidence="13">
    <name type="scientific">Megaselia abdita</name>
    <name type="common">Humpbacked fly</name>
    <dbReference type="NCBI Taxonomy" id="88686"/>
    <lineage>
        <taxon>Eukaryota</taxon>
        <taxon>Metazoa</taxon>
        <taxon>Ecdysozoa</taxon>
        <taxon>Arthropoda</taxon>
        <taxon>Hexapoda</taxon>
        <taxon>Insecta</taxon>
        <taxon>Pterygota</taxon>
        <taxon>Neoptera</taxon>
        <taxon>Endopterygota</taxon>
        <taxon>Diptera</taxon>
        <taxon>Brachycera</taxon>
        <taxon>Muscomorpha</taxon>
        <taxon>Platypezoidea</taxon>
        <taxon>Phoridae</taxon>
        <taxon>Megaseliini</taxon>
        <taxon>Megaselia</taxon>
    </lineage>
</organism>
<dbReference type="AlphaFoldDB" id="A0A0B4VJP2"/>
<protein>
    <submittedName>
        <fullName evidence="13">Tailless</fullName>
    </submittedName>
</protein>
<accession>A0A0B4VJP2</accession>
<dbReference type="SUPFAM" id="SSF57716">
    <property type="entry name" value="Glucocorticoid receptor-like (DNA-binding domain)"/>
    <property type="match status" value="1"/>
</dbReference>
<dbReference type="InterPro" id="IPR001628">
    <property type="entry name" value="Znf_hrmn_rcpt"/>
</dbReference>
<comment type="subcellular location">
    <subcellularLocation>
        <location evidence="1 10">Nucleus</location>
    </subcellularLocation>
</comment>
<comment type="similarity">
    <text evidence="10">Belongs to the nuclear hormone receptor family.</text>
</comment>
<feature type="domain" description="Nuclear receptor" evidence="11">
    <location>
        <begin position="31"/>
        <end position="108"/>
    </location>
</feature>
<dbReference type="Pfam" id="PF00104">
    <property type="entry name" value="Hormone_recep"/>
    <property type="match status" value="1"/>
</dbReference>
<dbReference type="SMART" id="SM00430">
    <property type="entry name" value="HOLI"/>
    <property type="match status" value="1"/>
</dbReference>